<feature type="transmembrane region" description="Helical" evidence="1">
    <location>
        <begin position="176"/>
        <end position="193"/>
    </location>
</feature>
<dbReference type="SUPFAM" id="SSF81340">
    <property type="entry name" value="Clc chloride channel"/>
    <property type="match status" value="1"/>
</dbReference>
<keyword evidence="3" id="KW-1185">Reference proteome</keyword>
<feature type="transmembrane region" description="Helical" evidence="1">
    <location>
        <begin position="89"/>
        <end position="122"/>
    </location>
</feature>
<keyword evidence="1" id="KW-0472">Membrane</keyword>
<feature type="transmembrane region" description="Helical" evidence="1">
    <location>
        <begin position="292"/>
        <end position="311"/>
    </location>
</feature>
<evidence type="ECO:0000313" key="3">
    <source>
        <dbReference type="Proteomes" id="UP000050872"/>
    </source>
</evidence>
<reference evidence="2 3" key="1">
    <citation type="journal article" date="2015" name="Genome Announc.">
        <title>Expanding the biotechnology potential of lactobacilli through comparative genomics of 213 strains and associated genera.</title>
        <authorList>
            <person name="Sun Z."/>
            <person name="Harris H.M."/>
            <person name="McCann A."/>
            <person name="Guo C."/>
            <person name="Argimon S."/>
            <person name="Zhang W."/>
            <person name="Yang X."/>
            <person name="Jeffery I.B."/>
            <person name="Cooney J.C."/>
            <person name="Kagawa T.F."/>
            <person name="Liu W."/>
            <person name="Song Y."/>
            <person name="Salvetti E."/>
            <person name="Wrobel A."/>
            <person name="Rasinkangas P."/>
            <person name="Parkhill J."/>
            <person name="Rea M.C."/>
            <person name="O'Sullivan O."/>
            <person name="Ritari J."/>
            <person name="Douillard F.P."/>
            <person name="Paul Ross R."/>
            <person name="Yang R."/>
            <person name="Briner A.E."/>
            <person name="Felis G.E."/>
            <person name="de Vos W.M."/>
            <person name="Barrangou R."/>
            <person name="Klaenhammer T.R."/>
            <person name="Caufield P.W."/>
            <person name="Cui Y."/>
            <person name="Zhang H."/>
            <person name="O'Toole P.W."/>
        </authorList>
    </citation>
    <scope>NUCLEOTIDE SEQUENCE [LARGE SCALE GENOMIC DNA]</scope>
    <source>
        <strain evidence="2 3">DSM 14500</strain>
    </source>
</reference>
<comment type="caution">
    <text evidence="2">The sequence shown here is derived from an EMBL/GenBank/DDBJ whole genome shotgun (WGS) entry which is preliminary data.</text>
</comment>
<sequence length="403" mass="45127">MVVKAILLFLYGLLLSAVIGVIAAAFLILEGAMTGLVWTSDNQVIQTILIIAGSVILYYLLKRWPELPQTAHDSISELKANQTIDYQDVFYNLLITLVILILGAGVGPEAALLSTIISLSIWQADNLRYFYFHYDELKELSIKTALAQLLNPFKYRQRYDETKAVKIPTIVRLKKLLYLVFIINGLVAFSILLKQTDQPSFILKLGQSHWQLAQLKILPVLVIGSYLLALACKVIYNFFCQFMNKINLSLMTRVFLGALGIIIVMWIEPDLLFSGQHSLHLLIGAWSNKSPLFLTGMAILKLALLAWCLNFNWRGGDIFPITFATMTLGFAAAAVLPQYDNLFVVTIVATAVMSELSSPIVAGIFLLFFFPLNLSPIIVLVAALFFLKNKYMPKLNLKINNEV</sequence>
<feature type="transmembrane region" description="Helical" evidence="1">
    <location>
        <begin position="213"/>
        <end position="236"/>
    </location>
</feature>
<proteinExistence type="predicted"/>
<dbReference type="Proteomes" id="UP000050872">
    <property type="component" value="Unassembled WGS sequence"/>
</dbReference>
<evidence type="ECO:0000256" key="1">
    <source>
        <dbReference type="SAM" id="Phobius"/>
    </source>
</evidence>
<dbReference type="PATRIC" id="fig|1423770.3.peg.31"/>
<feature type="transmembrane region" description="Helical" evidence="1">
    <location>
        <begin position="318"/>
        <end position="339"/>
    </location>
</feature>
<accession>A0A0R1QU64</accession>
<protein>
    <recommendedName>
        <fullName evidence="4">Chloride channel protein</fullName>
    </recommendedName>
</protein>
<organism evidence="2 3">
    <name type="scientific">Companilactobacillus mindensis DSM 14500</name>
    <dbReference type="NCBI Taxonomy" id="1423770"/>
    <lineage>
        <taxon>Bacteria</taxon>
        <taxon>Bacillati</taxon>
        <taxon>Bacillota</taxon>
        <taxon>Bacilli</taxon>
        <taxon>Lactobacillales</taxon>
        <taxon>Lactobacillaceae</taxon>
        <taxon>Companilactobacillus</taxon>
    </lineage>
</organism>
<feature type="transmembrane region" description="Helical" evidence="1">
    <location>
        <begin position="44"/>
        <end position="61"/>
    </location>
</feature>
<keyword evidence="1" id="KW-0812">Transmembrane</keyword>
<dbReference type="AlphaFoldDB" id="A0A0R1QU64"/>
<evidence type="ECO:0000313" key="2">
    <source>
        <dbReference type="EMBL" id="KRL45666.1"/>
    </source>
</evidence>
<evidence type="ECO:0008006" key="4">
    <source>
        <dbReference type="Google" id="ProtNLM"/>
    </source>
</evidence>
<dbReference type="STRING" id="1423770.FD29_GL000031"/>
<feature type="transmembrane region" description="Helical" evidence="1">
    <location>
        <begin position="359"/>
        <end position="387"/>
    </location>
</feature>
<gene>
    <name evidence="2" type="ORF">FD29_GL000031</name>
</gene>
<feature type="transmembrane region" description="Helical" evidence="1">
    <location>
        <begin position="6"/>
        <end position="32"/>
    </location>
</feature>
<dbReference type="InterPro" id="IPR014743">
    <property type="entry name" value="Cl-channel_core"/>
</dbReference>
<keyword evidence="1" id="KW-1133">Transmembrane helix</keyword>
<name>A0A0R1QU64_9LACO</name>
<dbReference type="Gene3D" id="1.10.3080.10">
    <property type="entry name" value="Clc chloride channel"/>
    <property type="match status" value="1"/>
</dbReference>
<dbReference type="EMBL" id="AZEZ01000008">
    <property type="protein sequence ID" value="KRL45666.1"/>
    <property type="molecule type" value="Genomic_DNA"/>
</dbReference>
<feature type="transmembrane region" description="Helical" evidence="1">
    <location>
        <begin position="248"/>
        <end position="267"/>
    </location>
</feature>